<protein>
    <submittedName>
        <fullName evidence="2">Minor capsid protein</fullName>
    </submittedName>
</protein>
<dbReference type="EMBL" id="BK032604">
    <property type="protein sequence ID" value="DAF50869.1"/>
    <property type="molecule type" value="Genomic_DNA"/>
</dbReference>
<feature type="compositionally biased region" description="Polar residues" evidence="1">
    <location>
        <begin position="54"/>
        <end position="67"/>
    </location>
</feature>
<proteinExistence type="predicted"/>
<organism evidence="2">
    <name type="scientific">Microviridae sp. ctJkV4</name>
    <dbReference type="NCBI Taxonomy" id="2827641"/>
    <lineage>
        <taxon>Viruses</taxon>
        <taxon>Monodnaviria</taxon>
        <taxon>Sangervirae</taxon>
        <taxon>Phixviricota</taxon>
        <taxon>Malgrandaviricetes</taxon>
        <taxon>Petitvirales</taxon>
        <taxon>Microviridae</taxon>
    </lineage>
</organism>
<feature type="region of interest" description="Disordered" evidence="1">
    <location>
        <begin position="26"/>
        <end position="67"/>
    </location>
</feature>
<reference evidence="2" key="1">
    <citation type="journal article" date="2021" name="Proc. Natl. Acad. Sci. U.S.A.">
        <title>A Catalog of Tens of Thousands of Viruses from Human Metagenomes Reveals Hidden Associations with Chronic Diseases.</title>
        <authorList>
            <person name="Tisza M.J."/>
            <person name="Buck C.B."/>
        </authorList>
    </citation>
    <scope>NUCLEOTIDE SEQUENCE</scope>
    <source>
        <strain evidence="2">CtJkV4</strain>
    </source>
</reference>
<feature type="compositionally biased region" description="Low complexity" evidence="1">
    <location>
        <begin position="35"/>
        <end position="53"/>
    </location>
</feature>
<evidence type="ECO:0000256" key="1">
    <source>
        <dbReference type="SAM" id="MobiDB-lite"/>
    </source>
</evidence>
<name>A0A8S5SIM1_9VIRU</name>
<evidence type="ECO:0000313" key="2">
    <source>
        <dbReference type="EMBL" id="DAF50869.1"/>
    </source>
</evidence>
<accession>A0A8S5SIM1</accession>
<sequence length="285" mass="29274">METLLKLLPSLMQGLSMLTGIITSSNQSGAKNSQGAGSESSTGSETTTGSVTGPQQIGATQISTPTGVTTFGNQSSVNTANALQMMSGLLSNLANAGSQASAKKYNSAEAAAERAFQKEMRGTAYQDTVKDMIAAGINPILAATNGATSAPSGASASIGSQHYNQQSAQAASVSAMYEYGNNTAELADRYLQLAKQATSAKQFKSAKSWEQAASELATSSAKQAQQYTYAASKLGAGLAGAGKAAKDAVKEAGKAAKDTAGNFKKYNQRVPIMPNMDTFNAYRGD</sequence>